<gene>
    <name evidence="4" type="ORF">BEMITA_LOCUS5708</name>
</gene>
<evidence type="ECO:0000256" key="2">
    <source>
        <dbReference type="RuleBase" id="RU102079"/>
    </source>
</evidence>
<dbReference type="KEGG" id="btab:109031030"/>
<feature type="domain" description="Galectin" evidence="3">
    <location>
        <begin position="57"/>
        <end position="194"/>
    </location>
</feature>
<dbReference type="CDD" id="cd00070">
    <property type="entry name" value="GLECT"/>
    <property type="match status" value="2"/>
</dbReference>
<evidence type="ECO:0000313" key="5">
    <source>
        <dbReference type="Proteomes" id="UP001152759"/>
    </source>
</evidence>
<dbReference type="InterPro" id="IPR001079">
    <property type="entry name" value="Galectin_CRD"/>
</dbReference>
<dbReference type="EMBL" id="OU963864">
    <property type="protein sequence ID" value="CAH0386617.1"/>
    <property type="molecule type" value="Genomic_DNA"/>
</dbReference>
<dbReference type="GO" id="GO:0016936">
    <property type="term" value="F:galactoside binding"/>
    <property type="evidence" value="ECO:0007669"/>
    <property type="project" value="TreeGrafter"/>
</dbReference>
<dbReference type="Proteomes" id="UP001152759">
    <property type="component" value="Chromosome 3"/>
</dbReference>
<protein>
    <recommendedName>
        <fullName evidence="2">Galectin</fullName>
    </recommendedName>
</protein>
<dbReference type="PANTHER" id="PTHR11346">
    <property type="entry name" value="GALECTIN"/>
    <property type="match status" value="1"/>
</dbReference>
<evidence type="ECO:0000313" key="4">
    <source>
        <dbReference type="EMBL" id="CAH0386617.1"/>
    </source>
</evidence>
<reference evidence="4" key="1">
    <citation type="submission" date="2021-12" db="EMBL/GenBank/DDBJ databases">
        <authorList>
            <person name="King R."/>
        </authorList>
    </citation>
    <scope>NUCLEOTIDE SEQUENCE</scope>
</reference>
<evidence type="ECO:0000256" key="1">
    <source>
        <dbReference type="ARBA" id="ARBA00022734"/>
    </source>
</evidence>
<dbReference type="InterPro" id="IPR044156">
    <property type="entry name" value="Galectin-like"/>
</dbReference>
<dbReference type="Gene3D" id="2.60.120.200">
    <property type="match status" value="2"/>
</dbReference>
<dbReference type="InterPro" id="IPR013320">
    <property type="entry name" value="ConA-like_dom_sf"/>
</dbReference>
<sequence>MCLRFCLMDSCSSRDSSVKDLEIAQELIENEENGNDSTDAAIRAKNDLLWSISNPDLPFARLMSAQINFSVLYEGQVLQPSTGFTINFSCYSSCKNVPNIILHLNPRCGQNYVARNTRIDGSWGEEESVSGQRFPFQPGGTFFLEVFFADKEFLIAVNGFHFCSYRYREPISRIKWMEIFGGVKMSRIETVRSKSYPYIAPANYLLKIFKLTPVSTVDLNLNDQKNLEPPIMAELTESFRPGYTLRISGKVKLLPHGFSINFQNGKSYWPRPLINLHINARFNYSEKMEHAVVLNSWLHETWGQEQIPGFCPFSPGEKFILNIFCAKDAFEIIVNNDLLAVYKYRAVLGLIDTIYISGDIMIDEIRSSLEIPQPNIPTIS</sequence>
<keyword evidence="1 2" id="KW-0430">Lectin</keyword>
<evidence type="ECO:0000259" key="3">
    <source>
        <dbReference type="PROSITE" id="PS51304"/>
    </source>
</evidence>
<accession>A0A9P0F290</accession>
<dbReference type="SUPFAM" id="SSF49899">
    <property type="entry name" value="Concanavalin A-like lectins/glucanases"/>
    <property type="match status" value="2"/>
</dbReference>
<proteinExistence type="predicted"/>
<dbReference type="Pfam" id="PF00337">
    <property type="entry name" value="Gal-bind_lectin"/>
    <property type="match status" value="2"/>
</dbReference>
<dbReference type="PANTHER" id="PTHR11346:SF176">
    <property type="entry name" value="32 KDA BETA-GALACTOSIDE-BINDING LECTIN LEC-3"/>
    <property type="match status" value="1"/>
</dbReference>
<dbReference type="PROSITE" id="PS51304">
    <property type="entry name" value="GALECTIN"/>
    <property type="match status" value="2"/>
</dbReference>
<dbReference type="SMART" id="SM00276">
    <property type="entry name" value="GLECT"/>
    <property type="match status" value="2"/>
</dbReference>
<dbReference type="AlphaFoldDB" id="A0A9P0F290"/>
<organism evidence="4 5">
    <name type="scientific">Bemisia tabaci</name>
    <name type="common">Sweetpotato whitefly</name>
    <name type="synonym">Aleurodes tabaci</name>
    <dbReference type="NCBI Taxonomy" id="7038"/>
    <lineage>
        <taxon>Eukaryota</taxon>
        <taxon>Metazoa</taxon>
        <taxon>Ecdysozoa</taxon>
        <taxon>Arthropoda</taxon>
        <taxon>Hexapoda</taxon>
        <taxon>Insecta</taxon>
        <taxon>Pterygota</taxon>
        <taxon>Neoptera</taxon>
        <taxon>Paraneoptera</taxon>
        <taxon>Hemiptera</taxon>
        <taxon>Sternorrhyncha</taxon>
        <taxon>Aleyrodoidea</taxon>
        <taxon>Aleyrodidae</taxon>
        <taxon>Aleyrodinae</taxon>
        <taxon>Bemisia</taxon>
    </lineage>
</organism>
<dbReference type="SMART" id="SM00908">
    <property type="entry name" value="Gal-bind_lectin"/>
    <property type="match status" value="2"/>
</dbReference>
<feature type="domain" description="Galectin" evidence="3">
    <location>
        <begin position="231"/>
        <end position="368"/>
    </location>
</feature>
<keyword evidence="5" id="KW-1185">Reference proteome</keyword>
<name>A0A9P0F290_BEMTA</name>
<dbReference type="GO" id="GO:0030246">
    <property type="term" value="F:carbohydrate binding"/>
    <property type="evidence" value="ECO:0007669"/>
    <property type="project" value="UniProtKB-UniRule"/>
</dbReference>